<sequence>MKLHKVITVFKYVQASWANSKELCLSILPDKCRFLIFLDLIRCYLLWGDDFNDYRTFEFWNKTTDERKSYISFRRNDKLRFAFTSPDVYQVFLDKAAFNQRFAKYIHRAWVSTTKHSRQTIDIFLHTHDVCVAKPLTDYGGHGILKLDRYSPEYSSSEQTLRKRISAGEDFIIEECISNSSSIREIANNSLNTVRVVTVLDQRQELHVVAALLRFGNGKGFTDNYHDGGMACPINLSTGQLTKFAYGMNNVKYERHPSSHVVFEGFPIPEFQDCMKLITSLVWEEPSARYVGWDIAITDNGLELLEGNIPPGEDITQIATGKGIWYQMLEWK</sequence>
<dbReference type="EMBL" id="AFPW01000041">
    <property type="protein sequence ID" value="EGQ12494.1"/>
    <property type="molecule type" value="Genomic_DNA"/>
</dbReference>
<keyword evidence="5" id="KW-1185">Reference proteome</keyword>
<dbReference type="Proteomes" id="UP000010862">
    <property type="component" value="Chromosome 2"/>
</dbReference>
<gene>
    <name evidence="2" type="ordered locus">Prede_2192</name>
    <name evidence="3" type="ORF">HMPREF9136_2377</name>
</gene>
<accession>F9D699</accession>
<dbReference type="OrthoDB" id="6315394at2"/>
<feature type="domain" description="Alpha-L-glutamate ligase-related protein ATP-grasp" evidence="1">
    <location>
        <begin position="80"/>
        <end position="325"/>
    </location>
</feature>
<dbReference type="KEGG" id="pdt:Prede_2192"/>
<evidence type="ECO:0000313" key="4">
    <source>
        <dbReference type="Proteomes" id="UP000007820"/>
    </source>
</evidence>
<dbReference type="InterPro" id="IPR039523">
    <property type="entry name" value="RimK-rel_E_lig_ATP-grasp"/>
</dbReference>
<reference evidence="3 4" key="1">
    <citation type="submission" date="2011-04" db="EMBL/GenBank/DDBJ databases">
        <authorList>
            <person name="Muzny D."/>
            <person name="Qin X."/>
            <person name="Deng J."/>
            <person name="Jiang H."/>
            <person name="Liu Y."/>
            <person name="Qu J."/>
            <person name="Song X.-Z."/>
            <person name="Zhang L."/>
            <person name="Thornton R."/>
            <person name="Coyle M."/>
            <person name="Francisco L."/>
            <person name="Jackson L."/>
            <person name="Javaid M."/>
            <person name="Korchina V."/>
            <person name="Kovar C."/>
            <person name="Mata R."/>
            <person name="Mathew T."/>
            <person name="Ngo R."/>
            <person name="Nguyen L."/>
            <person name="Nguyen N."/>
            <person name="Okwuonu G."/>
            <person name="Ongeri F."/>
            <person name="Pham C."/>
            <person name="Simmons D."/>
            <person name="Wilczek-Boney K."/>
            <person name="Hale W."/>
            <person name="Jakkamsetti A."/>
            <person name="Pham P."/>
            <person name="Ruth R."/>
            <person name="San Lucas F."/>
            <person name="Warren J."/>
            <person name="Zhang J."/>
            <person name="Zhao Z."/>
            <person name="Zhou C."/>
            <person name="Zhu D."/>
            <person name="Lee S."/>
            <person name="Bess C."/>
            <person name="Blankenburg K."/>
            <person name="Forbes L."/>
            <person name="Fu Q."/>
            <person name="Gubbala S."/>
            <person name="Hirani K."/>
            <person name="Jayaseelan J.C."/>
            <person name="Lara F."/>
            <person name="Munidasa M."/>
            <person name="Palculict T."/>
            <person name="Patil S."/>
            <person name="Pu L.-L."/>
            <person name="Saada N."/>
            <person name="Tang L."/>
            <person name="Weissenberger G."/>
            <person name="Zhu Y."/>
            <person name="Hemphill L."/>
            <person name="Shang Y."/>
            <person name="Youmans B."/>
            <person name="Ayvaz T."/>
            <person name="Ross M."/>
            <person name="Santibanez J."/>
            <person name="Aqrawi P."/>
            <person name="Gross S."/>
            <person name="Joshi V."/>
            <person name="Fowler G."/>
            <person name="Nazareth L."/>
            <person name="Reid J."/>
            <person name="Worley K."/>
            <person name="Petrosino J."/>
            <person name="Highlander S."/>
            <person name="Gibbs R."/>
        </authorList>
    </citation>
    <scope>NUCLEOTIDE SEQUENCE [LARGE SCALE GENOMIC DNA]</scope>
    <source>
        <strain evidence="3 4">DSM 3688</strain>
    </source>
</reference>
<organism evidence="3 4">
    <name type="scientific">Prevotella dentalis (strain ATCC 49559 / DSM 3688 / JCM 13448 / NCTC 12043 / ES 2772)</name>
    <name type="common">Mitsuokella dentalis</name>
    <dbReference type="NCBI Taxonomy" id="908937"/>
    <lineage>
        <taxon>Bacteria</taxon>
        <taxon>Pseudomonadati</taxon>
        <taxon>Bacteroidota</taxon>
        <taxon>Bacteroidia</taxon>
        <taxon>Bacteroidales</taxon>
        <taxon>Prevotellaceae</taxon>
        <taxon>Prevotella</taxon>
    </lineage>
</organism>
<dbReference type="HOGENOM" id="CLU_058784_0_0_10"/>
<reference evidence="2" key="2">
    <citation type="submission" date="2012-02" db="EMBL/GenBank/DDBJ databases">
        <title>Complete sequence of chromosome 2 of Prevotella dentalis DSM 3688.</title>
        <authorList>
            <consortium name="US DOE Joint Genome Institute (JGI-PGF)"/>
            <person name="Lucas S."/>
            <person name="Copeland A."/>
            <person name="Lapidus A."/>
            <person name="Glavina del Rio T."/>
            <person name="Dalin E."/>
            <person name="Tice H."/>
            <person name="Bruce D."/>
            <person name="Goodwin L."/>
            <person name="Pitluck S."/>
            <person name="Peters L."/>
            <person name="Mikhailova N."/>
            <person name="Chertkov O."/>
            <person name="Kyrpides N."/>
            <person name="Mavromatis K."/>
            <person name="Ivanova N."/>
            <person name="Brettin T."/>
            <person name="Detter J.C."/>
            <person name="Han C."/>
            <person name="Larimer F."/>
            <person name="Land M."/>
            <person name="Hauser L."/>
            <person name="Markowitz V."/>
            <person name="Cheng J.-F."/>
            <person name="Hugenholtz P."/>
            <person name="Woyke T."/>
            <person name="Wu D."/>
            <person name="Gronow S."/>
            <person name="Wellnitz S."/>
            <person name="Brambilla E."/>
            <person name="Klenk H.-P."/>
            <person name="Eisen J.A."/>
        </authorList>
    </citation>
    <scope>NUCLEOTIDE SEQUENCE [LARGE SCALE GENOMIC DNA]</scope>
    <source>
        <strain evidence="2">DSM 3688</strain>
    </source>
</reference>
<dbReference type="AlphaFoldDB" id="F9D699"/>
<dbReference type="STRING" id="908937.Prede_2192"/>
<dbReference type="RefSeq" id="WP_005847354.1">
    <property type="nucleotide sequence ID" value="NC_019968.1"/>
</dbReference>
<dbReference type="SUPFAM" id="SSF56059">
    <property type="entry name" value="Glutathione synthetase ATP-binding domain-like"/>
    <property type="match status" value="1"/>
</dbReference>
<evidence type="ECO:0000259" key="1">
    <source>
        <dbReference type="Pfam" id="PF14397"/>
    </source>
</evidence>
<dbReference type="Proteomes" id="UP000007820">
    <property type="component" value="Unassembled WGS sequence"/>
</dbReference>
<dbReference type="eggNOG" id="COG0110">
    <property type="taxonomic scope" value="Bacteria"/>
</dbReference>
<evidence type="ECO:0000313" key="5">
    <source>
        <dbReference type="Proteomes" id="UP000010862"/>
    </source>
</evidence>
<dbReference type="PATRIC" id="fig|908937.9.peg.2326"/>
<dbReference type="Pfam" id="PF14397">
    <property type="entry name" value="ATPgrasp_ST"/>
    <property type="match status" value="1"/>
</dbReference>
<evidence type="ECO:0000313" key="2">
    <source>
        <dbReference type="EMBL" id="AGB29465.1"/>
    </source>
</evidence>
<dbReference type="EMBL" id="CP003369">
    <property type="protein sequence ID" value="AGB29465.1"/>
    <property type="molecule type" value="Genomic_DNA"/>
</dbReference>
<protein>
    <recommendedName>
        <fullName evidence="1">Alpha-L-glutamate ligase-related protein ATP-grasp domain-containing protein</fullName>
    </recommendedName>
</protein>
<name>F9D699_PREDD</name>
<evidence type="ECO:0000313" key="3">
    <source>
        <dbReference type="EMBL" id="EGQ12494.1"/>
    </source>
</evidence>
<proteinExistence type="predicted"/>